<protein>
    <submittedName>
        <fullName evidence="3">Porin</fullName>
    </submittedName>
</protein>
<dbReference type="OrthoDB" id="177316at2"/>
<evidence type="ECO:0000256" key="2">
    <source>
        <dbReference type="RuleBase" id="RU363072"/>
    </source>
</evidence>
<dbReference type="InterPro" id="IPR007049">
    <property type="entry name" value="Carb-sel_porin_OprB"/>
</dbReference>
<organism evidence="3 4">
    <name type="scientific">Sphingomonas parva</name>
    <dbReference type="NCBI Taxonomy" id="2555898"/>
    <lineage>
        <taxon>Bacteria</taxon>
        <taxon>Pseudomonadati</taxon>
        <taxon>Pseudomonadota</taxon>
        <taxon>Alphaproteobacteria</taxon>
        <taxon>Sphingomonadales</taxon>
        <taxon>Sphingomonadaceae</taxon>
        <taxon>Sphingomonas</taxon>
    </lineage>
</organism>
<dbReference type="PANTHER" id="PTHR37944">
    <property type="entry name" value="PORIN B"/>
    <property type="match status" value="1"/>
</dbReference>
<accession>A0A4Y8ZVY8</accession>
<dbReference type="GO" id="GO:0015288">
    <property type="term" value="F:porin activity"/>
    <property type="evidence" value="ECO:0007669"/>
    <property type="project" value="InterPro"/>
</dbReference>
<dbReference type="InterPro" id="IPR038673">
    <property type="entry name" value="OprB_sf"/>
</dbReference>
<reference evidence="3 4" key="1">
    <citation type="submission" date="2019-03" db="EMBL/GenBank/DDBJ databases">
        <title>Genome sequence of Sphingomonas sp. 17J27-24.</title>
        <authorList>
            <person name="Kim M."/>
            <person name="Maeng S."/>
            <person name="Sathiyaraj S."/>
        </authorList>
    </citation>
    <scope>NUCLEOTIDE SEQUENCE [LARGE SCALE GENOMIC DNA]</scope>
    <source>
        <strain evidence="3 4">17J27-24</strain>
    </source>
</reference>
<dbReference type="PANTHER" id="PTHR37944:SF1">
    <property type="entry name" value="PORIN B"/>
    <property type="match status" value="1"/>
</dbReference>
<evidence type="ECO:0000313" key="3">
    <source>
        <dbReference type="EMBL" id="TFI59647.1"/>
    </source>
</evidence>
<dbReference type="EMBL" id="SPDV01000005">
    <property type="protein sequence ID" value="TFI59647.1"/>
    <property type="molecule type" value="Genomic_DNA"/>
</dbReference>
<comment type="similarity">
    <text evidence="1 2">Belongs to the OprB family.</text>
</comment>
<gene>
    <name evidence="3" type="ORF">E2493_03825</name>
</gene>
<dbReference type="GO" id="GO:0008643">
    <property type="term" value="P:carbohydrate transport"/>
    <property type="evidence" value="ECO:0007669"/>
    <property type="project" value="InterPro"/>
</dbReference>
<dbReference type="InterPro" id="IPR052932">
    <property type="entry name" value="OprB_Porin"/>
</dbReference>
<sequence length="361" mass="37988">MEGLYKGDAVAVVSGGLDRGARLLGNGELTAEADLARFGWTGAHAKLHLLSVHGGDPNNLAGTMQGIDNIEAAPDRTKVYEIWLEQSFAGDRAALLVGMADLNADFYQNDAAGLLIAPAFGIGSELASTGPNGPSIFPSTALAARLRVSPSENSYVKAALFNAKAGVLGDRGGVDLKMRDGALAIAEAGIAADGKLALGYWRYTERQPDIRLVDAAGDPRRDVAQGVYLLAEKRLAGSGEAGRQVNGFVRLGLSDGDTTPYRAGWQAGILVDGVFAGREGTQLSFGVNQAYLSRKYRLNGRDAGTPWGHAETGFELTYSHPLSPYLTVQPDVQYILNPSADPSIRDAVIVGARFTVTVPGS</sequence>
<proteinExistence type="inferred from homology"/>
<evidence type="ECO:0000313" key="4">
    <source>
        <dbReference type="Proteomes" id="UP000298213"/>
    </source>
</evidence>
<dbReference type="GO" id="GO:0016020">
    <property type="term" value="C:membrane"/>
    <property type="evidence" value="ECO:0007669"/>
    <property type="project" value="InterPro"/>
</dbReference>
<comment type="caution">
    <text evidence="3">The sequence shown here is derived from an EMBL/GenBank/DDBJ whole genome shotgun (WGS) entry which is preliminary data.</text>
</comment>
<dbReference type="Proteomes" id="UP000298213">
    <property type="component" value="Unassembled WGS sequence"/>
</dbReference>
<name>A0A4Y8ZVY8_9SPHN</name>
<dbReference type="Pfam" id="PF04966">
    <property type="entry name" value="OprB"/>
    <property type="match status" value="1"/>
</dbReference>
<dbReference type="AlphaFoldDB" id="A0A4Y8ZVY8"/>
<evidence type="ECO:0000256" key="1">
    <source>
        <dbReference type="ARBA" id="ARBA00008769"/>
    </source>
</evidence>
<keyword evidence="4" id="KW-1185">Reference proteome</keyword>
<dbReference type="Gene3D" id="2.40.160.180">
    <property type="entry name" value="Carbohydrate-selective porin OprB"/>
    <property type="match status" value="1"/>
</dbReference>